<reference evidence="1 2" key="1">
    <citation type="submission" date="2019-05" db="EMBL/GenBank/DDBJ databases">
        <title>Mikania micrantha, genome provides insights into the molecular mechanism of rapid growth.</title>
        <authorList>
            <person name="Liu B."/>
        </authorList>
    </citation>
    <scope>NUCLEOTIDE SEQUENCE [LARGE SCALE GENOMIC DNA]</scope>
    <source>
        <strain evidence="1">NLD-2019</strain>
        <tissue evidence="1">Leaf</tissue>
    </source>
</reference>
<dbReference type="EMBL" id="SZYD01000008">
    <property type="protein sequence ID" value="KAD5508596.1"/>
    <property type="molecule type" value="Genomic_DNA"/>
</dbReference>
<evidence type="ECO:0000313" key="2">
    <source>
        <dbReference type="Proteomes" id="UP000326396"/>
    </source>
</evidence>
<evidence type="ECO:0000313" key="1">
    <source>
        <dbReference type="EMBL" id="KAD5508596.1"/>
    </source>
</evidence>
<comment type="caution">
    <text evidence="1">The sequence shown here is derived from an EMBL/GenBank/DDBJ whole genome shotgun (WGS) entry which is preliminary data.</text>
</comment>
<dbReference type="Proteomes" id="UP000326396">
    <property type="component" value="Linkage Group LG16"/>
</dbReference>
<organism evidence="1 2">
    <name type="scientific">Mikania micrantha</name>
    <name type="common">bitter vine</name>
    <dbReference type="NCBI Taxonomy" id="192012"/>
    <lineage>
        <taxon>Eukaryota</taxon>
        <taxon>Viridiplantae</taxon>
        <taxon>Streptophyta</taxon>
        <taxon>Embryophyta</taxon>
        <taxon>Tracheophyta</taxon>
        <taxon>Spermatophyta</taxon>
        <taxon>Magnoliopsida</taxon>
        <taxon>eudicotyledons</taxon>
        <taxon>Gunneridae</taxon>
        <taxon>Pentapetalae</taxon>
        <taxon>asterids</taxon>
        <taxon>campanulids</taxon>
        <taxon>Asterales</taxon>
        <taxon>Asteraceae</taxon>
        <taxon>Asteroideae</taxon>
        <taxon>Heliantheae alliance</taxon>
        <taxon>Eupatorieae</taxon>
        <taxon>Mikania</taxon>
    </lineage>
</organism>
<protein>
    <submittedName>
        <fullName evidence="1">Uncharacterized protein</fullName>
    </submittedName>
</protein>
<keyword evidence="2" id="KW-1185">Reference proteome</keyword>
<proteinExistence type="predicted"/>
<gene>
    <name evidence="1" type="ORF">E3N88_16299</name>
</gene>
<accession>A0A5N6NY33</accession>
<dbReference type="AlphaFoldDB" id="A0A5N6NY33"/>
<sequence length="184" mass="21317">MRKDDRSGYTPMQVLFSMFRSKNYVHKCRVNNVTNAFEDLFFIHPKYFPIWRAPRHVCFIFTPFLYLPAWCMTDTFASYESKRPGGHIYMGGYVTHIARCLGVFGADVEASMTTQYHPERIGRATLSAMRIATDIRGVEFRVPLQPPPRGRRLVFRDPGRLDRIEDLVAWKSADLIAVATHLRV</sequence>
<name>A0A5N6NY33_9ASTR</name>